<dbReference type="Gene3D" id="1.10.740.10">
    <property type="entry name" value="Transferase Inhibitor Protein From Tn5, Chain"/>
    <property type="match status" value="1"/>
</dbReference>
<protein>
    <submittedName>
        <fullName evidence="2">IS4 family transposase</fullName>
    </submittedName>
</protein>
<proteinExistence type="predicted"/>
<dbReference type="InterPro" id="IPR047768">
    <property type="entry name" value="Tn5p-like"/>
</dbReference>
<dbReference type="AlphaFoldDB" id="A0A5S4WHG6"/>
<dbReference type="Proteomes" id="UP000324853">
    <property type="component" value="Unassembled WGS sequence"/>
</dbReference>
<gene>
    <name evidence="2" type="ORF">FXB38_22595</name>
</gene>
<dbReference type="Gene3D" id="3.90.350.10">
    <property type="entry name" value="Transposase Inhibitor Protein From Tn5, Chain A, domain 1"/>
    <property type="match status" value="1"/>
</dbReference>
<evidence type="ECO:0000259" key="1">
    <source>
        <dbReference type="Pfam" id="PF14706"/>
    </source>
</evidence>
<dbReference type="NCBIfam" id="NF033590">
    <property type="entry name" value="transpos_IS4_3"/>
    <property type="match status" value="1"/>
</dbReference>
<dbReference type="InterPro" id="IPR054836">
    <property type="entry name" value="Tn5_transposase"/>
</dbReference>
<dbReference type="EMBL" id="VSSR01000038">
    <property type="protein sequence ID" value="TYL81636.1"/>
    <property type="molecule type" value="Genomic_DNA"/>
</dbReference>
<dbReference type="Pfam" id="PF14706">
    <property type="entry name" value="Tnp_DNA_bind"/>
    <property type="match status" value="1"/>
</dbReference>
<dbReference type="RefSeq" id="WP_148753183.1">
    <property type="nucleotide sequence ID" value="NZ_VSSR01000038.1"/>
</dbReference>
<dbReference type="InterPro" id="IPR014735">
    <property type="entry name" value="Transposase_Tn5-like_N"/>
</dbReference>
<evidence type="ECO:0000313" key="2">
    <source>
        <dbReference type="EMBL" id="TYL81636.1"/>
    </source>
</evidence>
<name>A0A5S4WHG6_9BRAD</name>
<evidence type="ECO:0000313" key="3">
    <source>
        <dbReference type="Proteomes" id="UP000324853"/>
    </source>
</evidence>
<dbReference type="PANTHER" id="PTHR37319:SF1">
    <property type="entry name" value="TRANSPOSASE TN5 DIMERISATION DOMAIN-CONTAINING PROTEIN"/>
    <property type="match status" value="1"/>
</dbReference>
<dbReference type="PANTHER" id="PTHR37319">
    <property type="entry name" value="TRANSPOSASE"/>
    <property type="match status" value="1"/>
</dbReference>
<reference evidence="2 3" key="1">
    <citation type="submission" date="2019-08" db="EMBL/GenBank/DDBJ databases">
        <title>Bradyrhizobium hipponensis sp. nov., a rhizobium isolated from a Lupinus angustifolius root nodule in Tunisia.</title>
        <authorList>
            <person name="Off K."/>
            <person name="Rejili M."/>
            <person name="Mars M."/>
            <person name="Brachmann A."/>
            <person name="Marin M."/>
        </authorList>
    </citation>
    <scope>NUCLEOTIDE SEQUENCE [LARGE SCALE GENOMIC DNA]</scope>
    <source>
        <strain evidence="2 3">CTAW11</strain>
    </source>
</reference>
<dbReference type="OrthoDB" id="29815at2"/>
<feature type="domain" description="Transposase Tn5-like N-terminal" evidence="1">
    <location>
        <begin position="6"/>
        <end position="64"/>
    </location>
</feature>
<organism evidence="2 3">
    <name type="scientific">Bradyrhizobium cytisi</name>
    <dbReference type="NCBI Taxonomy" id="515489"/>
    <lineage>
        <taxon>Bacteria</taxon>
        <taxon>Pseudomonadati</taxon>
        <taxon>Pseudomonadota</taxon>
        <taxon>Alphaproteobacteria</taxon>
        <taxon>Hyphomicrobiales</taxon>
        <taxon>Nitrobacteraceae</taxon>
        <taxon>Bradyrhizobium</taxon>
    </lineage>
</organism>
<keyword evidence="3" id="KW-1185">Reference proteome</keyword>
<accession>A0A5S4WHG6</accession>
<dbReference type="SUPFAM" id="SSF53098">
    <property type="entry name" value="Ribonuclease H-like"/>
    <property type="match status" value="1"/>
</dbReference>
<dbReference type="Gene3D" id="1.10.246.40">
    <property type="entry name" value="Tn5 transposase, domain 1"/>
    <property type="match status" value="1"/>
</dbReference>
<dbReference type="InterPro" id="IPR014737">
    <property type="entry name" value="Transposase_Tn5-like_C"/>
</dbReference>
<dbReference type="InterPro" id="IPR038215">
    <property type="entry name" value="TN5-like_N_sf"/>
</dbReference>
<dbReference type="InterPro" id="IPR012337">
    <property type="entry name" value="RNaseH-like_sf"/>
</dbReference>
<sequence length="470" mass="52718">MDEEADAWFDRELAGCSLADERLNKRLRKLVAQIGSAMGESIPLVCQDWANTKAAYRFFSNDRVSEADILASHFQSTRERTIATDGPVLVLHDTTEFSYQRENSDAIGITKSINSGRDKAGRLRSHTVCGILMHSSLAVTTEGLPLGLTAVKLWTRKKFKGTAALKKKINPTRVPIEKKESIRWLDNVRQSTELLGDPGRFVHVGDRESDIYELFCAAREAGTHFVIRTCVDRLAGDGDHTIADEMDEVAVKGLHCIDVRNNNGDPDEAVLEIRYRKIRVLPPIGKQKRYPALTLTVIHAEERVTPKNRKKIEWKLITDLPVSSRPDAIEKLEWYALRWKIEVFHKILKSGCKAEESKLRTAQRLTNLISLFCILSWRVFWMTMLNRSAPDAPPTLALTATEIGVLDRLVNDKPKARKTLSHYLTKIARLGGYLARASDPPPGNTVMWRGLSRLTDIALGALVGGEFVGN</sequence>
<comment type="caution">
    <text evidence="2">The sequence shown here is derived from an EMBL/GenBank/DDBJ whole genome shotgun (WGS) entry which is preliminary data.</text>
</comment>